<evidence type="ECO:0000313" key="2">
    <source>
        <dbReference type="Proteomes" id="UP000499080"/>
    </source>
</evidence>
<dbReference type="EMBL" id="BGPR01013972">
    <property type="protein sequence ID" value="GBN63096.1"/>
    <property type="molecule type" value="Genomic_DNA"/>
</dbReference>
<organism evidence="1 2">
    <name type="scientific">Araneus ventricosus</name>
    <name type="common">Orbweaver spider</name>
    <name type="synonym">Epeira ventricosa</name>
    <dbReference type="NCBI Taxonomy" id="182803"/>
    <lineage>
        <taxon>Eukaryota</taxon>
        <taxon>Metazoa</taxon>
        <taxon>Ecdysozoa</taxon>
        <taxon>Arthropoda</taxon>
        <taxon>Chelicerata</taxon>
        <taxon>Arachnida</taxon>
        <taxon>Araneae</taxon>
        <taxon>Araneomorphae</taxon>
        <taxon>Entelegynae</taxon>
        <taxon>Araneoidea</taxon>
        <taxon>Araneidae</taxon>
        <taxon>Araneus</taxon>
    </lineage>
</organism>
<comment type="caution">
    <text evidence="1">The sequence shown here is derived from an EMBL/GenBank/DDBJ whole genome shotgun (WGS) entry which is preliminary data.</text>
</comment>
<sequence length="145" mass="16365">MEMAHLGPAVVVESELSLQCERVEDAEGRSTWPLILEPSVKIPKEDRAGGPSSCQTGKCHPHKLEIRNSCPKSISRASLIMSSQKCQVDPLGHPIKYSLGKLCLVLNEMDLPSWKVEEVFLDRPFFKIMKYQWPPYSLKSTLNIE</sequence>
<accession>A0A4Y2QIK7</accession>
<keyword evidence="2" id="KW-1185">Reference proteome</keyword>
<gene>
    <name evidence="1" type="ORF">AVEN_138097_1</name>
</gene>
<reference evidence="1 2" key="1">
    <citation type="journal article" date="2019" name="Sci. Rep.">
        <title>Orb-weaving spider Araneus ventricosus genome elucidates the spidroin gene catalogue.</title>
        <authorList>
            <person name="Kono N."/>
            <person name="Nakamura H."/>
            <person name="Ohtoshi R."/>
            <person name="Moran D.A.P."/>
            <person name="Shinohara A."/>
            <person name="Yoshida Y."/>
            <person name="Fujiwara M."/>
            <person name="Mori M."/>
            <person name="Tomita M."/>
            <person name="Arakawa K."/>
        </authorList>
    </citation>
    <scope>NUCLEOTIDE SEQUENCE [LARGE SCALE GENOMIC DNA]</scope>
</reference>
<evidence type="ECO:0000313" key="1">
    <source>
        <dbReference type="EMBL" id="GBN63096.1"/>
    </source>
</evidence>
<dbReference type="Proteomes" id="UP000499080">
    <property type="component" value="Unassembled WGS sequence"/>
</dbReference>
<name>A0A4Y2QIK7_ARAVE</name>
<protein>
    <submittedName>
        <fullName evidence="1">Uncharacterized protein</fullName>
    </submittedName>
</protein>
<dbReference type="AlphaFoldDB" id="A0A4Y2QIK7"/>
<proteinExistence type="predicted"/>